<name>A0A399RFP0_9PROT</name>
<evidence type="ECO:0000313" key="2">
    <source>
        <dbReference type="EMBL" id="RIJ29314.1"/>
    </source>
</evidence>
<accession>A0A399RFP0</accession>
<dbReference type="RefSeq" id="WP_119376335.1">
    <property type="nucleotide sequence ID" value="NZ_QWFX01000012.1"/>
</dbReference>
<dbReference type="OrthoDB" id="7628708at2"/>
<sequence>MDEPLEDEMHFEASNRQYIVLGAVSALLVVLLTAVREVDDVATYDVNVWLTVFFAIVTLIAASAALFKRSWLKLDREGFSSSEFKALGHIPWRDVSDFKLYRQRVGRVPGTHQVAFKLTARDRQVAGRLSGLMTAGTIRITEHYRLKGSRLVEILNAFRDRALSEEGAAS</sequence>
<feature type="transmembrane region" description="Helical" evidence="1">
    <location>
        <begin position="48"/>
        <end position="67"/>
    </location>
</feature>
<dbReference type="Proteomes" id="UP000266385">
    <property type="component" value="Unassembled WGS sequence"/>
</dbReference>
<keyword evidence="1" id="KW-0472">Membrane</keyword>
<protein>
    <submittedName>
        <fullName evidence="2">Uncharacterized protein</fullName>
    </submittedName>
</protein>
<reference evidence="2 3" key="1">
    <citation type="submission" date="2018-08" db="EMBL/GenBank/DDBJ databases">
        <title>Henriciella mobilis sp. nov., isolated from seawater.</title>
        <authorList>
            <person name="Cheng H."/>
            <person name="Wu Y.-H."/>
            <person name="Xu X.-W."/>
            <person name="Guo L.-L."/>
        </authorList>
    </citation>
    <scope>NUCLEOTIDE SEQUENCE [LARGE SCALE GENOMIC DNA]</scope>
    <source>
        <strain evidence="2 3">JN25</strain>
    </source>
</reference>
<dbReference type="AlphaFoldDB" id="A0A399RFP0"/>
<dbReference type="EMBL" id="QWFX01000012">
    <property type="protein sequence ID" value="RIJ29314.1"/>
    <property type="molecule type" value="Genomic_DNA"/>
</dbReference>
<evidence type="ECO:0000256" key="1">
    <source>
        <dbReference type="SAM" id="Phobius"/>
    </source>
</evidence>
<gene>
    <name evidence="2" type="ORF">D1223_10240</name>
</gene>
<organism evidence="2 3">
    <name type="scientific">Henriciella mobilis</name>
    <dbReference type="NCBI Taxonomy" id="2305467"/>
    <lineage>
        <taxon>Bacteria</taxon>
        <taxon>Pseudomonadati</taxon>
        <taxon>Pseudomonadota</taxon>
        <taxon>Alphaproteobacteria</taxon>
        <taxon>Hyphomonadales</taxon>
        <taxon>Hyphomonadaceae</taxon>
        <taxon>Henriciella</taxon>
    </lineage>
</organism>
<proteinExistence type="predicted"/>
<evidence type="ECO:0000313" key="3">
    <source>
        <dbReference type="Proteomes" id="UP000266385"/>
    </source>
</evidence>
<keyword evidence="1" id="KW-0812">Transmembrane</keyword>
<comment type="caution">
    <text evidence="2">The sequence shown here is derived from an EMBL/GenBank/DDBJ whole genome shotgun (WGS) entry which is preliminary data.</text>
</comment>
<keyword evidence="3" id="KW-1185">Reference proteome</keyword>
<keyword evidence="1" id="KW-1133">Transmembrane helix</keyword>
<feature type="transmembrane region" description="Helical" evidence="1">
    <location>
        <begin position="18"/>
        <end position="36"/>
    </location>
</feature>